<accession>A0A6J5MQT4</accession>
<organism evidence="1">
    <name type="scientific">uncultured Caudovirales phage</name>
    <dbReference type="NCBI Taxonomy" id="2100421"/>
    <lineage>
        <taxon>Viruses</taxon>
        <taxon>Duplodnaviria</taxon>
        <taxon>Heunggongvirae</taxon>
        <taxon>Uroviricota</taxon>
        <taxon>Caudoviricetes</taxon>
        <taxon>Peduoviridae</taxon>
        <taxon>Maltschvirus</taxon>
        <taxon>Maltschvirus maltsch</taxon>
    </lineage>
</organism>
<evidence type="ECO:0000313" key="1">
    <source>
        <dbReference type="EMBL" id="CAB4149038.1"/>
    </source>
</evidence>
<reference evidence="1" key="1">
    <citation type="submission" date="2020-04" db="EMBL/GenBank/DDBJ databases">
        <authorList>
            <person name="Chiriac C."/>
            <person name="Salcher M."/>
            <person name="Ghai R."/>
            <person name="Kavagutti S V."/>
        </authorList>
    </citation>
    <scope>NUCLEOTIDE SEQUENCE</scope>
</reference>
<dbReference type="EMBL" id="LR796502">
    <property type="protein sequence ID" value="CAB4149038.1"/>
    <property type="molecule type" value="Genomic_DNA"/>
</dbReference>
<sequence>MLDKEINYENYVKRNSLIRNKHRLAYLRNKDFKHLYCKSIQKQAKVILKHSKKEYFGYSISNYKKKYVNNECS</sequence>
<name>A0A6J5MQT4_9CAUD</name>
<proteinExistence type="predicted"/>
<protein>
    <submittedName>
        <fullName evidence="1">Uncharacterized protein</fullName>
    </submittedName>
</protein>
<gene>
    <name evidence="1" type="ORF">UFOVP523_39</name>
</gene>